<comment type="catalytic activity">
    <reaction evidence="11 12">
        <text>phosphoenolpyruvate + UDP-N-acetyl-alpha-D-glucosamine = UDP-N-acetyl-3-O-(1-carboxyvinyl)-alpha-D-glucosamine + phosphate</text>
        <dbReference type="Rhea" id="RHEA:18681"/>
        <dbReference type="ChEBI" id="CHEBI:43474"/>
        <dbReference type="ChEBI" id="CHEBI:57705"/>
        <dbReference type="ChEBI" id="CHEBI:58702"/>
        <dbReference type="ChEBI" id="CHEBI:68483"/>
        <dbReference type="EC" id="2.5.1.7"/>
    </reaction>
</comment>
<dbReference type="InterPro" id="IPR005750">
    <property type="entry name" value="UDP_GlcNAc_COvinyl_MurA"/>
</dbReference>
<evidence type="ECO:0000256" key="12">
    <source>
        <dbReference type="HAMAP-Rule" id="MF_00111"/>
    </source>
</evidence>
<feature type="modified residue" description="2-(S-cysteinyl)pyruvic acid O-phosphothioketal" evidence="12">
    <location>
        <position position="115"/>
    </location>
</feature>
<comment type="caution">
    <text evidence="14">The sequence shown here is derived from an EMBL/GenBank/DDBJ whole genome shotgun (WGS) entry which is preliminary data.</text>
</comment>
<reference evidence="14 15" key="1">
    <citation type="journal article" date="2011" name="J. Bacteriol.">
        <title>Genome sequence of 'Pedosphaera parvula' Ellin514, an aerobic Verrucomicrobial isolate from pasture soil.</title>
        <authorList>
            <person name="Kant R."/>
            <person name="van Passel M.W."/>
            <person name="Sangwan P."/>
            <person name="Palva A."/>
            <person name="Lucas S."/>
            <person name="Copeland A."/>
            <person name="Lapidus A."/>
            <person name="Glavina Del Rio T."/>
            <person name="Dalin E."/>
            <person name="Tice H."/>
            <person name="Bruce D."/>
            <person name="Goodwin L."/>
            <person name="Pitluck S."/>
            <person name="Chertkov O."/>
            <person name="Larimer F.W."/>
            <person name="Land M.L."/>
            <person name="Hauser L."/>
            <person name="Brettin T.S."/>
            <person name="Detter J.C."/>
            <person name="Han S."/>
            <person name="de Vos W.M."/>
            <person name="Janssen P.H."/>
            <person name="Smidt H."/>
        </authorList>
    </citation>
    <scope>NUCLEOTIDE SEQUENCE [LARGE SCALE GENOMIC DNA]</scope>
    <source>
        <strain evidence="14 15">Ellin514</strain>
    </source>
</reference>
<organism evidence="14 15">
    <name type="scientific">Pedosphaera parvula (strain Ellin514)</name>
    <dbReference type="NCBI Taxonomy" id="320771"/>
    <lineage>
        <taxon>Bacteria</taxon>
        <taxon>Pseudomonadati</taxon>
        <taxon>Verrucomicrobiota</taxon>
        <taxon>Pedosphaerae</taxon>
        <taxon>Pedosphaerales</taxon>
        <taxon>Pedosphaeraceae</taxon>
        <taxon>Pedosphaera</taxon>
    </lineage>
</organism>
<dbReference type="GO" id="GO:0008760">
    <property type="term" value="F:UDP-N-acetylglucosamine 1-carboxyvinyltransferase activity"/>
    <property type="evidence" value="ECO:0007669"/>
    <property type="project" value="UniProtKB-UniRule"/>
</dbReference>
<comment type="caution">
    <text evidence="12">Lacks conserved residue(s) required for the propagation of feature annotation.</text>
</comment>
<dbReference type="GO" id="GO:0051301">
    <property type="term" value="P:cell division"/>
    <property type="evidence" value="ECO:0007669"/>
    <property type="project" value="UniProtKB-KW"/>
</dbReference>
<comment type="subcellular location">
    <subcellularLocation>
        <location evidence="1 12">Cytoplasm</location>
    </subcellularLocation>
</comment>
<keyword evidence="9 12" id="KW-0961">Cell wall biogenesis/degradation</keyword>
<name>B9XCI7_PEDPL</name>
<keyword evidence="8 12" id="KW-0131">Cell cycle</keyword>
<dbReference type="GO" id="GO:0005737">
    <property type="term" value="C:cytoplasm"/>
    <property type="evidence" value="ECO:0007669"/>
    <property type="project" value="UniProtKB-SubCell"/>
</dbReference>
<evidence type="ECO:0000256" key="2">
    <source>
        <dbReference type="ARBA" id="ARBA00004752"/>
    </source>
</evidence>
<dbReference type="PANTHER" id="PTHR43783">
    <property type="entry name" value="UDP-N-ACETYLGLUCOSAMINE 1-CARBOXYVINYLTRANSFERASE"/>
    <property type="match status" value="1"/>
</dbReference>
<evidence type="ECO:0000256" key="1">
    <source>
        <dbReference type="ARBA" id="ARBA00004496"/>
    </source>
</evidence>
<evidence type="ECO:0000256" key="9">
    <source>
        <dbReference type="ARBA" id="ARBA00023316"/>
    </source>
</evidence>
<keyword evidence="6 12" id="KW-0133">Cell shape</keyword>
<evidence type="ECO:0000256" key="11">
    <source>
        <dbReference type="ARBA" id="ARBA00047527"/>
    </source>
</evidence>
<keyword evidence="7 12" id="KW-0573">Peptidoglycan synthesis</keyword>
<dbReference type="CDD" id="cd01555">
    <property type="entry name" value="UdpNAET"/>
    <property type="match status" value="1"/>
</dbReference>
<evidence type="ECO:0000313" key="15">
    <source>
        <dbReference type="Proteomes" id="UP000003688"/>
    </source>
</evidence>
<evidence type="ECO:0000256" key="5">
    <source>
        <dbReference type="ARBA" id="ARBA00022679"/>
    </source>
</evidence>
<gene>
    <name evidence="12" type="primary">murA</name>
    <name evidence="14" type="ORF">Cflav_PD5290</name>
</gene>
<feature type="binding site" evidence="12">
    <location>
        <begin position="22"/>
        <end position="23"/>
    </location>
    <ligand>
        <name>phosphoenolpyruvate</name>
        <dbReference type="ChEBI" id="CHEBI:58702"/>
    </ligand>
</feature>
<evidence type="ECO:0000256" key="7">
    <source>
        <dbReference type="ARBA" id="ARBA00022984"/>
    </source>
</evidence>
<dbReference type="EC" id="2.5.1.7" evidence="12"/>
<accession>B9XCI7</accession>
<dbReference type="HAMAP" id="MF_00111">
    <property type="entry name" value="MurA"/>
    <property type="match status" value="1"/>
</dbReference>
<feature type="binding site" evidence="12">
    <location>
        <position position="91"/>
    </location>
    <ligand>
        <name>UDP-N-acetyl-alpha-D-glucosamine</name>
        <dbReference type="ChEBI" id="CHEBI:57705"/>
    </ligand>
</feature>
<feature type="active site" description="Proton donor" evidence="12">
    <location>
        <position position="115"/>
    </location>
</feature>
<evidence type="ECO:0000256" key="4">
    <source>
        <dbReference type="ARBA" id="ARBA00022618"/>
    </source>
</evidence>
<dbReference type="InterPro" id="IPR036968">
    <property type="entry name" value="Enolpyruvate_Tfrase_sf"/>
</dbReference>
<evidence type="ECO:0000259" key="13">
    <source>
        <dbReference type="Pfam" id="PF00275"/>
    </source>
</evidence>
<dbReference type="EMBL" id="ABOX02000004">
    <property type="protein sequence ID" value="EEF62655.1"/>
    <property type="molecule type" value="Genomic_DNA"/>
</dbReference>
<evidence type="ECO:0000256" key="8">
    <source>
        <dbReference type="ARBA" id="ARBA00023306"/>
    </source>
</evidence>
<dbReference type="RefSeq" id="WP_007413535.1">
    <property type="nucleotide sequence ID" value="NZ_ABOX02000004.1"/>
</dbReference>
<dbReference type="GO" id="GO:0019277">
    <property type="term" value="P:UDP-N-acetylgalactosamine biosynthetic process"/>
    <property type="evidence" value="ECO:0007669"/>
    <property type="project" value="InterPro"/>
</dbReference>
<dbReference type="UniPathway" id="UPA00219"/>
<dbReference type="NCBIfam" id="NF006873">
    <property type="entry name" value="PRK09369.1"/>
    <property type="match status" value="1"/>
</dbReference>
<keyword evidence="15" id="KW-1185">Reference proteome</keyword>
<comment type="pathway">
    <text evidence="2 12">Cell wall biogenesis; peptidoglycan biosynthesis.</text>
</comment>
<comment type="similarity">
    <text evidence="10 12">Belongs to the EPSP synthase family. MurA subfamily.</text>
</comment>
<dbReference type="NCBIfam" id="TIGR01072">
    <property type="entry name" value="murA"/>
    <property type="match status" value="1"/>
</dbReference>
<feature type="domain" description="Enolpyruvate transferase" evidence="13">
    <location>
        <begin position="7"/>
        <end position="404"/>
    </location>
</feature>
<dbReference type="OrthoDB" id="9803760at2"/>
<evidence type="ECO:0000256" key="6">
    <source>
        <dbReference type="ARBA" id="ARBA00022960"/>
    </source>
</evidence>
<dbReference type="Pfam" id="PF00275">
    <property type="entry name" value="EPSP_synthase"/>
    <property type="match status" value="1"/>
</dbReference>
<dbReference type="AlphaFoldDB" id="B9XCI7"/>
<dbReference type="GO" id="GO:0008360">
    <property type="term" value="P:regulation of cell shape"/>
    <property type="evidence" value="ECO:0007669"/>
    <property type="project" value="UniProtKB-KW"/>
</dbReference>
<protein>
    <recommendedName>
        <fullName evidence="12">UDP-N-acetylglucosamine 1-carboxyvinyltransferase</fullName>
        <ecNumber evidence="12">2.5.1.7</ecNumber>
    </recommendedName>
    <alternativeName>
        <fullName evidence="12">Enoylpyruvate transferase</fullName>
    </alternativeName>
    <alternativeName>
        <fullName evidence="12">UDP-N-acetylglucosamine enolpyruvyl transferase</fullName>
        <shortName evidence="12">EPT</shortName>
    </alternativeName>
</protein>
<evidence type="ECO:0000256" key="3">
    <source>
        <dbReference type="ARBA" id="ARBA00022490"/>
    </source>
</evidence>
<keyword evidence="3 12" id="KW-0963">Cytoplasm</keyword>
<dbReference type="InterPro" id="IPR001986">
    <property type="entry name" value="Enolpyruvate_Tfrase_dom"/>
</dbReference>
<dbReference type="GO" id="GO:0071555">
    <property type="term" value="P:cell wall organization"/>
    <property type="evidence" value="ECO:0007669"/>
    <property type="project" value="UniProtKB-KW"/>
</dbReference>
<evidence type="ECO:0000256" key="10">
    <source>
        <dbReference type="ARBA" id="ARBA00038367"/>
    </source>
</evidence>
<dbReference type="PANTHER" id="PTHR43783:SF1">
    <property type="entry name" value="UDP-N-ACETYLGLUCOSAMINE 1-CARBOXYVINYLTRANSFERASE"/>
    <property type="match status" value="1"/>
</dbReference>
<dbReference type="GO" id="GO:0009252">
    <property type="term" value="P:peptidoglycan biosynthetic process"/>
    <property type="evidence" value="ECO:0007669"/>
    <property type="project" value="UniProtKB-UniRule"/>
</dbReference>
<feature type="binding site" evidence="12">
    <location>
        <position position="306"/>
    </location>
    <ligand>
        <name>UDP-N-acetyl-alpha-D-glucosamine</name>
        <dbReference type="ChEBI" id="CHEBI:57705"/>
    </ligand>
</feature>
<evidence type="ECO:0000313" key="14">
    <source>
        <dbReference type="EMBL" id="EEF62655.1"/>
    </source>
</evidence>
<feature type="binding site" evidence="12">
    <location>
        <position position="328"/>
    </location>
    <ligand>
        <name>UDP-N-acetyl-alpha-D-glucosamine</name>
        <dbReference type="ChEBI" id="CHEBI:57705"/>
    </ligand>
</feature>
<dbReference type="InterPro" id="IPR050068">
    <property type="entry name" value="MurA_subfamily"/>
</dbReference>
<dbReference type="STRING" id="320771.Cflav_PD5290"/>
<keyword evidence="12" id="KW-0670">Pyruvate</keyword>
<dbReference type="Proteomes" id="UP000003688">
    <property type="component" value="Unassembled WGS sequence"/>
</dbReference>
<dbReference type="SUPFAM" id="SSF55205">
    <property type="entry name" value="EPT/RTPC-like"/>
    <property type="match status" value="1"/>
</dbReference>
<comment type="function">
    <text evidence="12">Cell wall formation. Adds enolpyruvyl to UDP-N-acetylglucosamine.</text>
</comment>
<keyword evidence="4 12" id="KW-0132">Cell division</keyword>
<keyword evidence="5 12" id="KW-0808">Transferase</keyword>
<sequence precursor="true">MDSLLIKGGVPLHGDVTVSGAKNAVLPIMAATLLTAEPCVIRRVPDLSDVKFMCQILTSLGAEVSLKGDTLTVRAAKIKGVGDYDLIRKMRGSICIMGPLLGRLRKATVSLPGGCIIGARPINLHLKGFQALGAKITVEGGYIHAQAKKLVGTEMFLGGRSGSTVLGTANVMMAAALADGVTIIESAACEPEVVDLANFLNAMGAKIIGAGSPSITITGVKALHGAEHDVIPDRIEAATFALAAAATDGEVTIHGARADHMTAILDKMRDAGVKVERRGAAITVKRGNRLKPVDITTLPYSGFPTDAQAQMMVLMALTPGISIITERIFESRFMHVSELARLGADIEIEGPSAIVKGGKPLSGAPVMASDLRASAALVIAGLAARGSTQVNRVYHLDRGYENIDVKLRKLGARIERVEET</sequence>
<proteinExistence type="inferred from homology"/>
<dbReference type="Gene3D" id="3.65.10.10">
    <property type="entry name" value="Enolpyruvate transferase domain"/>
    <property type="match status" value="2"/>
</dbReference>
<dbReference type="InterPro" id="IPR013792">
    <property type="entry name" value="RNA3'P_cycl/enolpyr_Trfase_a/b"/>
</dbReference>